<dbReference type="SMART" id="SM00312">
    <property type="entry name" value="PX"/>
    <property type="match status" value="1"/>
</dbReference>
<evidence type="ECO:0000256" key="3">
    <source>
        <dbReference type="ARBA" id="ARBA00022448"/>
    </source>
</evidence>
<dbReference type="InterPro" id="IPR036871">
    <property type="entry name" value="PX_dom_sf"/>
</dbReference>
<keyword evidence="11" id="KW-1185">Reference proteome</keyword>
<evidence type="ECO:0000313" key="10">
    <source>
        <dbReference type="EnsemblMetazoa" id="CapteP105568"/>
    </source>
</evidence>
<accession>R7TCD4</accession>
<feature type="domain" description="PX" evidence="8">
    <location>
        <begin position="2"/>
        <end position="125"/>
    </location>
</feature>
<evidence type="ECO:0000256" key="1">
    <source>
        <dbReference type="ARBA" id="ARBA00004180"/>
    </source>
</evidence>
<evidence type="ECO:0000256" key="5">
    <source>
        <dbReference type="ARBA" id="ARBA00023121"/>
    </source>
</evidence>
<dbReference type="OMA" id="LRCCWTS"/>
<evidence type="ECO:0000256" key="6">
    <source>
        <dbReference type="ARBA" id="ARBA00023136"/>
    </source>
</evidence>
<name>R7TCD4_CAPTE</name>
<dbReference type="Pfam" id="PF00787">
    <property type="entry name" value="PX"/>
    <property type="match status" value="1"/>
</dbReference>
<keyword evidence="6" id="KW-0472">Membrane</keyword>
<reference evidence="10" key="3">
    <citation type="submission" date="2015-06" db="UniProtKB">
        <authorList>
            <consortium name="EnsemblMetazoa"/>
        </authorList>
    </citation>
    <scope>IDENTIFICATION</scope>
</reference>
<dbReference type="OrthoDB" id="93876at2759"/>
<organism evidence="9">
    <name type="scientific">Capitella teleta</name>
    <name type="common">Polychaete worm</name>
    <dbReference type="NCBI Taxonomy" id="283909"/>
    <lineage>
        <taxon>Eukaryota</taxon>
        <taxon>Metazoa</taxon>
        <taxon>Spiralia</taxon>
        <taxon>Lophotrochozoa</taxon>
        <taxon>Annelida</taxon>
        <taxon>Polychaeta</taxon>
        <taxon>Sedentaria</taxon>
        <taxon>Scolecida</taxon>
        <taxon>Capitellidae</taxon>
        <taxon>Capitella</taxon>
    </lineage>
</organism>
<reference evidence="9 11" key="2">
    <citation type="journal article" date="2013" name="Nature">
        <title>Insights into bilaterian evolution from three spiralian genomes.</title>
        <authorList>
            <person name="Simakov O."/>
            <person name="Marletaz F."/>
            <person name="Cho S.J."/>
            <person name="Edsinger-Gonzales E."/>
            <person name="Havlak P."/>
            <person name="Hellsten U."/>
            <person name="Kuo D.H."/>
            <person name="Larsson T."/>
            <person name="Lv J."/>
            <person name="Arendt D."/>
            <person name="Savage R."/>
            <person name="Osoegawa K."/>
            <person name="de Jong P."/>
            <person name="Grimwood J."/>
            <person name="Chapman J.A."/>
            <person name="Shapiro H."/>
            <person name="Aerts A."/>
            <person name="Otillar R.P."/>
            <person name="Terry A.Y."/>
            <person name="Boore J.L."/>
            <person name="Grigoriev I.V."/>
            <person name="Lindberg D.R."/>
            <person name="Seaver E.C."/>
            <person name="Weisblat D.A."/>
            <person name="Putnam N.H."/>
            <person name="Rokhsar D.S."/>
        </authorList>
    </citation>
    <scope>NUCLEOTIDE SEQUENCE</scope>
    <source>
        <strain evidence="9 11">I ESC-2004</strain>
    </source>
</reference>
<evidence type="ECO:0000256" key="4">
    <source>
        <dbReference type="ARBA" id="ARBA00022927"/>
    </source>
</evidence>
<dbReference type="AlphaFoldDB" id="R7TCD4"/>
<evidence type="ECO:0000259" key="8">
    <source>
        <dbReference type="PROSITE" id="PS50195"/>
    </source>
</evidence>
<reference evidence="11" key="1">
    <citation type="submission" date="2012-12" db="EMBL/GenBank/DDBJ databases">
        <authorList>
            <person name="Hellsten U."/>
            <person name="Grimwood J."/>
            <person name="Chapman J.A."/>
            <person name="Shapiro H."/>
            <person name="Aerts A."/>
            <person name="Otillar R.P."/>
            <person name="Terry A.Y."/>
            <person name="Boore J.L."/>
            <person name="Simakov O."/>
            <person name="Marletaz F."/>
            <person name="Cho S.-J."/>
            <person name="Edsinger-Gonzales E."/>
            <person name="Havlak P."/>
            <person name="Kuo D.-H."/>
            <person name="Larsson T."/>
            <person name="Lv J."/>
            <person name="Arendt D."/>
            <person name="Savage R."/>
            <person name="Osoegawa K."/>
            <person name="de Jong P."/>
            <person name="Lindberg D.R."/>
            <person name="Seaver E.C."/>
            <person name="Weisblat D.A."/>
            <person name="Putnam N.H."/>
            <person name="Grigoriev I.V."/>
            <person name="Rokhsar D.S."/>
        </authorList>
    </citation>
    <scope>NUCLEOTIDE SEQUENCE</scope>
    <source>
        <strain evidence="11">I ESC-2004</strain>
    </source>
</reference>
<dbReference type="InterPro" id="IPR001683">
    <property type="entry name" value="PX_dom"/>
</dbReference>
<dbReference type="PANTHER" id="PTHR15813:SF9">
    <property type="entry name" value="PX DOMAIN-CONTAINING PROTEIN"/>
    <property type="match status" value="1"/>
</dbReference>
<dbReference type="PROSITE" id="PS50195">
    <property type="entry name" value="PX"/>
    <property type="match status" value="1"/>
</dbReference>
<dbReference type="EMBL" id="AMQN01003321">
    <property type="status" value="NOT_ANNOTATED_CDS"/>
    <property type="molecule type" value="Genomic_DNA"/>
</dbReference>
<protein>
    <recommendedName>
        <fullName evidence="8">PX domain-containing protein</fullName>
    </recommendedName>
</protein>
<dbReference type="Gene3D" id="3.30.1520.10">
    <property type="entry name" value="Phox-like domain"/>
    <property type="match status" value="1"/>
</dbReference>
<evidence type="ECO:0000256" key="2">
    <source>
        <dbReference type="ARBA" id="ARBA00010883"/>
    </source>
</evidence>
<keyword evidence="7" id="KW-0968">Cytoplasmic vesicle</keyword>
<proteinExistence type="inferred from homology"/>
<dbReference type="GO" id="GO:0030659">
    <property type="term" value="C:cytoplasmic vesicle membrane"/>
    <property type="evidence" value="ECO:0007669"/>
    <property type="project" value="UniProtKB-SubCell"/>
</dbReference>
<evidence type="ECO:0000256" key="7">
    <source>
        <dbReference type="ARBA" id="ARBA00023329"/>
    </source>
</evidence>
<dbReference type="InterPro" id="IPR052467">
    <property type="entry name" value="Sorting_nexin_PX-domain"/>
</dbReference>
<keyword evidence="5" id="KW-0446">Lipid-binding</keyword>
<sequence>MTILISIPSYRKVELDTEKSHTVYCIGVNTATQSYHLEKRYSEFEALHKKLKKKRSDLPHFPSKSVLKWNPKVLETRRTVLEAYLQVDVVSGSEIPRSLLSFLNLPNIDSTQNMMPNLNNSSYNSAE</sequence>
<dbReference type="Proteomes" id="UP000014760">
    <property type="component" value="Unassembled WGS sequence"/>
</dbReference>
<comment type="subcellular location">
    <subcellularLocation>
        <location evidence="1">Cytoplasmic vesicle membrane</location>
        <topology evidence="1">Peripheral membrane protein</topology>
        <orientation evidence="1">Cytoplasmic side</orientation>
    </subcellularLocation>
</comment>
<keyword evidence="4" id="KW-0653">Protein transport</keyword>
<dbReference type="GO" id="GO:1901981">
    <property type="term" value="F:phosphatidylinositol phosphate binding"/>
    <property type="evidence" value="ECO:0007669"/>
    <property type="project" value="TreeGrafter"/>
</dbReference>
<dbReference type="PANTHER" id="PTHR15813">
    <property type="entry name" value="SORTING NEXIN-22 AND 24"/>
    <property type="match status" value="1"/>
</dbReference>
<dbReference type="STRING" id="283909.R7TCD4"/>
<evidence type="ECO:0000313" key="9">
    <source>
        <dbReference type="EMBL" id="ELT89162.1"/>
    </source>
</evidence>
<dbReference type="GO" id="GO:0015031">
    <property type="term" value="P:protein transport"/>
    <property type="evidence" value="ECO:0007669"/>
    <property type="project" value="UniProtKB-KW"/>
</dbReference>
<gene>
    <name evidence="9" type="ORF">CAPTEDRAFT_105568</name>
</gene>
<comment type="similarity">
    <text evidence="2">Belongs to the sorting nexin family.</text>
</comment>
<keyword evidence="3" id="KW-0813">Transport</keyword>
<dbReference type="EMBL" id="KB311498">
    <property type="protein sequence ID" value="ELT89162.1"/>
    <property type="molecule type" value="Genomic_DNA"/>
</dbReference>
<evidence type="ECO:0000313" key="11">
    <source>
        <dbReference type="Proteomes" id="UP000014760"/>
    </source>
</evidence>
<dbReference type="SUPFAM" id="SSF64268">
    <property type="entry name" value="PX domain"/>
    <property type="match status" value="1"/>
</dbReference>
<dbReference type="HOGENOM" id="CLU_161573_0_0_1"/>
<dbReference type="EnsemblMetazoa" id="CapteT105568">
    <property type="protein sequence ID" value="CapteP105568"/>
    <property type="gene ID" value="CapteG105568"/>
</dbReference>